<feature type="domain" description="Amidohydrolase 3" evidence="1">
    <location>
        <begin position="67"/>
        <end position="429"/>
    </location>
</feature>
<dbReference type="InterPro" id="IPR032466">
    <property type="entry name" value="Metal_Hydrolase"/>
</dbReference>
<dbReference type="GO" id="GO:0016810">
    <property type="term" value="F:hydrolase activity, acting on carbon-nitrogen (but not peptide) bonds"/>
    <property type="evidence" value="ECO:0007669"/>
    <property type="project" value="InterPro"/>
</dbReference>
<gene>
    <name evidence="2" type="ORF">S03H2_13284</name>
</gene>
<name>X1EUN6_9ZZZZ</name>
<dbReference type="Gene3D" id="3.20.20.140">
    <property type="entry name" value="Metal-dependent hydrolases"/>
    <property type="match status" value="2"/>
</dbReference>
<reference evidence="2" key="1">
    <citation type="journal article" date="2014" name="Front. Microbiol.">
        <title>High frequency of phylogenetically diverse reductive dehalogenase-homologous genes in deep subseafloor sedimentary metagenomes.</title>
        <authorList>
            <person name="Kawai M."/>
            <person name="Futagami T."/>
            <person name="Toyoda A."/>
            <person name="Takaki Y."/>
            <person name="Nishi S."/>
            <person name="Hori S."/>
            <person name="Arai W."/>
            <person name="Tsubouchi T."/>
            <person name="Morono Y."/>
            <person name="Uchiyama I."/>
            <person name="Ito T."/>
            <person name="Fujiyama A."/>
            <person name="Inagaki F."/>
            <person name="Takami H."/>
        </authorList>
    </citation>
    <scope>NUCLEOTIDE SEQUENCE</scope>
    <source>
        <strain evidence="2">Expedition CK06-06</strain>
    </source>
</reference>
<evidence type="ECO:0000313" key="2">
    <source>
        <dbReference type="EMBL" id="GAH36287.1"/>
    </source>
</evidence>
<protein>
    <recommendedName>
        <fullName evidence="1">Amidohydrolase 3 domain-containing protein</fullName>
    </recommendedName>
</protein>
<dbReference type="AlphaFoldDB" id="X1EUN6"/>
<dbReference type="Pfam" id="PF07969">
    <property type="entry name" value="Amidohydro_3"/>
    <property type="match status" value="1"/>
</dbReference>
<proteinExistence type="predicted"/>
<dbReference type="InterPro" id="IPR011059">
    <property type="entry name" value="Metal-dep_hydrolase_composite"/>
</dbReference>
<evidence type="ECO:0000259" key="1">
    <source>
        <dbReference type="Pfam" id="PF07969"/>
    </source>
</evidence>
<comment type="caution">
    <text evidence="2">The sequence shown here is derived from an EMBL/GenBank/DDBJ whole genome shotgun (WGS) entry which is preliminary data.</text>
</comment>
<feature type="non-terminal residue" evidence="2">
    <location>
        <position position="430"/>
    </location>
</feature>
<sequence length="430" mass="47345">INPETLELLKTYTSFLQATELKWEWLDMKGYMDFIEKKGVVYNVVPLVSHGAIRIAVKGFEGGPAADSEKKEMARLAREAMEQGVFGLSCGLIYPPGMYSDTDELIAICKPLKDFGGVFTSHVRGSSETLLSATKEIIKVGEQNGIGVEHSHLEAFGEEHWLKIDRVLSLHDEARARGVDITFDVIPYIAANTTLLAIFPPWSIEGGVSKLIERLKNKEVSKHISLDVQETVSSWPPWLPGAWPHNLARATGWKNIVIISVGSAANKHLEGRSFVEIAEEVGKAPFDVAADLIIEEQGQVMALYIGVSGDMRGDEGLRKIMSHPRAAICTDAIITGRGLPHPAAYGSFPKVLGYFSRDLGLFTGEEAIRRMTSMSLQRFGIRDRGLIREGCFADITIFDEATVGERGTYFDPAHFPEGIKYVIINGTPVL</sequence>
<organism evidence="2">
    <name type="scientific">marine sediment metagenome</name>
    <dbReference type="NCBI Taxonomy" id="412755"/>
    <lineage>
        <taxon>unclassified sequences</taxon>
        <taxon>metagenomes</taxon>
        <taxon>ecological metagenomes</taxon>
    </lineage>
</organism>
<dbReference type="InterPro" id="IPR013108">
    <property type="entry name" value="Amidohydro_3"/>
</dbReference>
<dbReference type="SUPFAM" id="SSF51556">
    <property type="entry name" value="Metallo-dependent hydrolases"/>
    <property type="match status" value="1"/>
</dbReference>
<dbReference type="EMBL" id="BARU01006743">
    <property type="protein sequence ID" value="GAH36287.1"/>
    <property type="molecule type" value="Genomic_DNA"/>
</dbReference>
<feature type="non-terminal residue" evidence="2">
    <location>
        <position position="1"/>
    </location>
</feature>
<accession>X1EUN6</accession>
<dbReference type="SUPFAM" id="SSF51338">
    <property type="entry name" value="Composite domain of metallo-dependent hydrolases"/>
    <property type="match status" value="1"/>
</dbReference>